<organism evidence="1 2">
    <name type="scientific">Flavobacterium jumunjinense</name>
    <dbReference type="NCBI Taxonomy" id="998845"/>
    <lineage>
        <taxon>Bacteria</taxon>
        <taxon>Pseudomonadati</taxon>
        <taxon>Bacteroidota</taxon>
        <taxon>Flavobacteriia</taxon>
        <taxon>Flavobacteriales</taxon>
        <taxon>Flavobacteriaceae</taxon>
        <taxon>Flavobacterium</taxon>
    </lineage>
</organism>
<reference evidence="1 2" key="1">
    <citation type="submission" date="2024-09" db="EMBL/GenBank/DDBJ databases">
        <authorList>
            <person name="Sun Q."/>
            <person name="Mori K."/>
        </authorList>
    </citation>
    <scope>NUCLEOTIDE SEQUENCE [LARGE SCALE GENOMIC DNA]</scope>
    <source>
        <strain evidence="1 2">CECT 7955</strain>
    </source>
</reference>
<protein>
    <submittedName>
        <fullName evidence="1">Tetratricopeptide repeat protein</fullName>
    </submittedName>
</protein>
<name>A0ABV5GMT9_9FLAO</name>
<gene>
    <name evidence="1" type="ORF">ACFFVF_09185</name>
</gene>
<keyword evidence="2" id="KW-1185">Reference proteome</keyword>
<dbReference type="Proteomes" id="UP001589607">
    <property type="component" value="Unassembled WGS sequence"/>
</dbReference>
<comment type="caution">
    <text evidence="1">The sequence shown here is derived from an EMBL/GenBank/DDBJ whole genome shotgun (WGS) entry which is preliminary data.</text>
</comment>
<evidence type="ECO:0000313" key="2">
    <source>
        <dbReference type="Proteomes" id="UP001589607"/>
    </source>
</evidence>
<dbReference type="InterPro" id="IPR011990">
    <property type="entry name" value="TPR-like_helical_dom_sf"/>
</dbReference>
<dbReference type="Gene3D" id="1.25.40.10">
    <property type="entry name" value="Tetratricopeptide repeat domain"/>
    <property type="match status" value="1"/>
</dbReference>
<dbReference type="RefSeq" id="WP_236457073.1">
    <property type="nucleotide sequence ID" value="NZ_CBCSGE010000017.1"/>
</dbReference>
<proteinExistence type="predicted"/>
<accession>A0ABV5GMT9</accession>
<dbReference type="EMBL" id="JBHMEY010000019">
    <property type="protein sequence ID" value="MFB9096686.1"/>
    <property type="molecule type" value="Genomic_DNA"/>
</dbReference>
<evidence type="ECO:0000313" key="1">
    <source>
        <dbReference type="EMBL" id="MFB9096686.1"/>
    </source>
</evidence>
<sequence length="228" mass="26591">MYKIILFFLPFVIFSQSNFEKGEKLFNQKKYNDAKVYFEAHLKSSPNDYKAMEYVGDIAGYYKKWDEAIEKYKYLKEKFPQTANYHYKFGGAMGMKAKESNKFTALGMIDDIEDAFKLAAKLDSKHTDTRWALLILYLELPAIIGGSEKKSQKYADELMAISKIDGVMAKGHIDEYFERYNSAEKYYLQGVNLTHSKTAYKRLIDLYNKMELSQKAKSAEEESKKYNQ</sequence>
<dbReference type="SUPFAM" id="SSF48452">
    <property type="entry name" value="TPR-like"/>
    <property type="match status" value="1"/>
</dbReference>